<dbReference type="EMBL" id="JANQDX010000012">
    <property type="protein sequence ID" value="KAL0914327.1"/>
    <property type="molecule type" value="Genomic_DNA"/>
</dbReference>
<feature type="compositionally biased region" description="Basic and acidic residues" evidence="4">
    <location>
        <begin position="1530"/>
        <end position="1539"/>
    </location>
</feature>
<evidence type="ECO:0000313" key="7">
    <source>
        <dbReference type="Proteomes" id="UP001552299"/>
    </source>
</evidence>
<dbReference type="Proteomes" id="UP001552299">
    <property type="component" value="Unassembled WGS sequence"/>
</dbReference>
<name>A0ABD0UNC3_DENTH</name>
<dbReference type="PANTHER" id="PTHR32258">
    <property type="entry name" value="PROTEIN NETWORKED 4A"/>
    <property type="match status" value="1"/>
</dbReference>
<feature type="coiled-coil region" evidence="3">
    <location>
        <begin position="1255"/>
        <end position="1324"/>
    </location>
</feature>
<feature type="coiled-coil region" evidence="3">
    <location>
        <begin position="1175"/>
        <end position="1209"/>
    </location>
</feature>
<feature type="coiled-coil region" evidence="3">
    <location>
        <begin position="604"/>
        <end position="673"/>
    </location>
</feature>
<dbReference type="InterPro" id="IPR011684">
    <property type="entry name" value="NAB"/>
</dbReference>
<protein>
    <recommendedName>
        <fullName evidence="5">NAB domain-containing protein</fullName>
    </recommendedName>
</protein>
<feature type="domain" description="NAB" evidence="5">
    <location>
        <begin position="17"/>
        <end position="97"/>
    </location>
</feature>
<feature type="coiled-coil region" evidence="3">
    <location>
        <begin position="797"/>
        <end position="831"/>
    </location>
</feature>
<dbReference type="InterPro" id="IPR051861">
    <property type="entry name" value="NET_actin-binding_domain"/>
</dbReference>
<dbReference type="Pfam" id="PF07765">
    <property type="entry name" value="KIP1"/>
    <property type="match status" value="1"/>
</dbReference>
<feature type="coiled-coil region" evidence="3">
    <location>
        <begin position="478"/>
        <end position="512"/>
    </location>
</feature>
<evidence type="ECO:0000256" key="1">
    <source>
        <dbReference type="ARBA" id="ARBA00023054"/>
    </source>
</evidence>
<sequence>MAETMESAACSEANRSYSWWWGSHITPKNSKWLQENLTNMDYKIKSMIKLIEEDADSFARRAEMYYKKRPELMKLVEEFYRAYRALADRYDHVTGALRQAHRTIAVAFPNQIQLILPDEPPSGLPDSVEEEKETFSMHSYSFGNAESPDEIDPFMSKEEWKHLNCLLADEETHKKLTEGLLVKGLNFKEDEEKNSEIKKLQEEVSKLSIENVSLKNEIISESMRADKSETESQGFKDAVSKLKSQLEAAFLQYKVSQERMSYLETEISRQRDEAHHLNDEMSIKVTKLNIAEDRCLDLEKENRSLRLELSKFNEAVSKQMEEVSDLFKENQNLHNTVKLESLRAEKAEAESCRLRDSVLKLNSELGTSLLQYKVSQERISDLEAEICRTRNQFQDFNVEMSKRSFKLNTAEEQYIVLQEENKSLQSTVDRLKMIVAKQVEEVTSREDELCKLKQFIEDEHQRFKYAGIQERLSLQTELNKLRQRITGHEDVIAAREKELDKLKQSLGDEQQRRMIAEIANQSLKRMCSQSEEKIRLLGFEIGSGSELLTRMELNKTGLEEEIKRLHDQNNDLNEKSFSSISKIVGLQDQIHSLRRSKLKIADELRFHLDENKSLQQELSFLKIESNNLEERHHELMEQIVEVNFNVVSLQALVQELLEGKTELKDACKKHEGEKPFNLEDLRSIESLSVQKYLLLEHSLSDVTAGLEWLREKIKGLQECCKSLHGNVLSHASDNNVMVSHAEAVIKNIKKLSDKSTLFENSLSENIFEFEGLREKVIALEESFKSLYDQNCYLIAENNNLVAQVEKNEEHMESLENRFSTFEGKIVNVDNEKDLALYQVEELKGLLKLAKEDHENRFLFFKNQTSAMNNQIHILKEKNQLINEELEYGLHKTVNSDFDCFITQQILYDIYEKNLILSDECQKHKDKLRCVEKLTSKLRQDQSTHEKKLDSLLEHNRELFEWVHVMVRAFDAKEDSEASNAGYKNMVQFISHKMIDLKASVTDSNEEFDHVHLEKSPSTVLLEELGLSFVELRAHKNVLEKESEKKNEEISVLRSKSCELTEVNEQLRKDLNASNQQKEDLKAELEKIHRKLSDLQETPNNFHGEIPKFFAESECISSKSFELREQTDSQEEEHEAIFEEFMIHENLFCKFGSSDAEKSSLIDQLIDDVYYLHGITNDLGQDIRVINENLRALQNENMHLRDLAVNFETRNSILLENDIHKMSEVFGKLNPQSDARKNLLEQTIMQLNNKNLCINLEGLIVELDKANVAREELEEKNLLLSKENVCIVDEKEFLRQSNEKLVGEISRLHTETEELRRREKNLTSELLRAKDVSRCYEEESAAYLLDINVASINELVFKQKFVELMVKIKNLEASEYVQSRIEFGEISPRNVQREDLVKKVNALEKENIGLKAELTAYLPQLVSLDNDIASLEEHSLSLANDHILSSKRKQGNNLLAPLQRKRFSQVRGKDHISKASAGIMELKKMHAKVKQLQMAVTDTERILAQEEIVTDTNLVSETRKIKARRSKGSRSAREKETEKKKDIILDRRNSTAADKGFRLIKIDQEVSKVKHKQMTKDIELDHILSSFRSEDDPNSEADQQACEMLDPATNNVEEHQKIDIMEGERSENPSSELVLEKAFSVDKLEMPINDTISHQEWSRRVTETLSSDALRLSILQENLEELKKKIEVSEMSSQSPSSASSSITEQLKISEGVIKQLIDINFKLTKMAGDFSLSLDDNEGRRQISERVQISSEKIDVVELELESTQFLLSKLLEEHESKALKALQRKSRFPLKGFIYWKRNDSRQKKRRFCACMRLNTKGD</sequence>
<evidence type="ECO:0000259" key="5">
    <source>
        <dbReference type="PROSITE" id="PS51774"/>
    </source>
</evidence>
<keyword evidence="1 3" id="KW-0175">Coiled coil</keyword>
<evidence type="ECO:0000256" key="4">
    <source>
        <dbReference type="SAM" id="MobiDB-lite"/>
    </source>
</evidence>
<dbReference type="PANTHER" id="PTHR32258:SF6">
    <property type="entry name" value="PROTEIN NETWORKED 1A"/>
    <property type="match status" value="1"/>
</dbReference>
<gene>
    <name evidence="6" type="ORF">M5K25_014666</name>
</gene>
<feature type="coiled-coil region" evidence="3">
    <location>
        <begin position="548"/>
        <end position="575"/>
    </location>
</feature>
<evidence type="ECO:0000313" key="6">
    <source>
        <dbReference type="EMBL" id="KAL0914327.1"/>
    </source>
</evidence>
<feature type="coiled-coil region" evidence="3">
    <location>
        <begin position="1664"/>
        <end position="1691"/>
    </location>
</feature>
<proteinExistence type="inferred from homology"/>
<keyword evidence="7" id="KW-1185">Reference proteome</keyword>
<feature type="coiled-coil region" evidence="3">
    <location>
        <begin position="1028"/>
        <end position="1097"/>
    </location>
</feature>
<comment type="similarity">
    <text evidence="2">Belongs to the NET family.</text>
</comment>
<comment type="caution">
    <text evidence="6">The sequence shown here is derived from an EMBL/GenBank/DDBJ whole genome shotgun (WGS) entry which is preliminary data.</text>
</comment>
<accession>A0ABD0UNC3</accession>
<feature type="compositionally biased region" description="Basic residues" evidence="4">
    <location>
        <begin position="1520"/>
        <end position="1529"/>
    </location>
</feature>
<evidence type="ECO:0000256" key="2">
    <source>
        <dbReference type="ARBA" id="ARBA00038006"/>
    </source>
</evidence>
<organism evidence="6 7">
    <name type="scientific">Dendrobium thyrsiflorum</name>
    <name type="common">Pinecone-like raceme dendrobium</name>
    <name type="synonym">Orchid</name>
    <dbReference type="NCBI Taxonomy" id="117978"/>
    <lineage>
        <taxon>Eukaryota</taxon>
        <taxon>Viridiplantae</taxon>
        <taxon>Streptophyta</taxon>
        <taxon>Embryophyta</taxon>
        <taxon>Tracheophyta</taxon>
        <taxon>Spermatophyta</taxon>
        <taxon>Magnoliopsida</taxon>
        <taxon>Liliopsida</taxon>
        <taxon>Asparagales</taxon>
        <taxon>Orchidaceae</taxon>
        <taxon>Epidendroideae</taxon>
        <taxon>Malaxideae</taxon>
        <taxon>Dendrobiinae</taxon>
        <taxon>Dendrobium</taxon>
    </lineage>
</organism>
<reference evidence="6 7" key="1">
    <citation type="journal article" date="2024" name="Plant Biotechnol. J.">
        <title>Dendrobium thyrsiflorum genome and its molecular insights into genes involved in important horticultural traits.</title>
        <authorList>
            <person name="Chen B."/>
            <person name="Wang J.Y."/>
            <person name="Zheng P.J."/>
            <person name="Li K.L."/>
            <person name="Liang Y.M."/>
            <person name="Chen X.F."/>
            <person name="Zhang C."/>
            <person name="Zhao X."/>
            <person name="He X."/>
            <person name="Zhang G.Q."/>
            <person name="Liu Z.J."/>
            <person name="Xu Q."/>
        </authorList>
    </citation>
    <scope>NUCLEOTIDE SEQUENCE [LARGE SCALE GENOMIC DNA]</scope>
    <source>
        <strain evidence="6">GZMU011</strain>
    </source>
</reference>
<feature type="region of interest" description="Disordered" evidence="4">
    <location>
        <begin position="1519"/>
        <end position="1539"/>
    </location>
</feature>
<feature type="coiled-coil region" evidence="3">
    <location>
        <begin position="190"/>
        <end position="217"/>
    </location>
</feature>
<evidence type="ECO:0000256" key="3">
    <source>
        <dbReference type="SAM" id="Coils"/>
    </source>
</evidence>
<dbReference type="PROSITE" id="PS51774">
    <property type="entry name" value="NAB"/>
    <property type="match status" value="1"/>
</dbReference>
<feature type="coiled-coil region" evidence="3">
    <location>
        <begin position="260"/>
        <end position="350"/>
    </location>
</feature>